<dbReference type="InterPro" id="IPR017956">
    <property type="entry name" value="AT_hook_DNA-bd_motif"/>
</dbReference>
<gene>
    <name evidence="1" type="ORF">J8A68_000073</name>
</gene>
<dbReference type="GO" id="GO:0003677">
    <property type="term" value="F:DNA binding"/>
    <property type="evidence" value="ECO:0007669"/>
    <property type="project" value="InterPro"/>
</dbReference>
<evidence type="ECO:0000313" key="2">
    <source>
        <dbReference type="Proteomes" id="UP000694255"/>
    </source>
</evidence>
<protein>
    <submittedName>
        <fullName evidence="1">Uncharacterized protein</fullName>
    </submittedName>
</protein>
<proteinExistence type="predicted"/>
<dbReference type="Proteomes" id="UP000694255">
    <property type="component" value="Unassembled WGS sequence"/>
</dbReference>
<dbReference type="AlphaFoldDB" id="A0A8J5QVF5"/>
<reference evidence="1 2" key="1">
    <citation type="journal article" date="2021" name="DNA Res.">
        <title>Genome analysis of Candida subhashii reveals its hybrid nature and dual mitochondrial genome conformations.</title>
        <authorList>
            <person name="Mixao V."/>
            <person name="Hegedusova E."/>
            <person name="Saus E."/>
            <person name="Pryszcz L.P."/>
            <person name="Cillingova A."/>
            <person name="Nosek J."/>
            <person name="Gabaldon T."/>
        </authorList>
    </citation>
    <scope>NUCLEOTIDE SEQUENCE [LARGE SCALE GENOMIC DNA]</scope>
    <source>
        <strain evidence="1 2">CBS 10753</strain>
    </source>
</reference>
<name>A0A8J5QVF5_9ASCO</name>
<comment type="caution">
    <text evidence="1">The sequence shown here is derived from an EMBL/GenBank/DDBJ whole genome shotgun (WGS) entry which is preliminary data.</text>
</comment>
<dbReference type="RefSeq" id="XP_049266627.1">
    <property type="nucleotide sequence ID" value="XM_049410377.1"/>
</dbReference>
<accession>A0A8J5QVF5</accession>
<sequence>MLRSTFSMNAVGRYTSFLVAKAAIKHAKALVPTISKASVRYVSNKPTIDPWFQYGVFPRAEEDPPVEAVVKRKVGRPRKIPLEEEPQQPKPSPDPVDVAVMISQEGETFGVNLIGLTKATSVRRGSIEITIKQLSATTEQGLTIDKMISPPETVVKRKVGRPRKIPLAEEPQQPKASPDPVDVAVTISQEGESFTVNLIGLTKATSVRKGSIEITIKQLQE</sequence>
<dbReference type="EMBL" id="JAGSYN010000006">
    <property type="protein sequence ID" value="KAG7666399.1"/>
    <property type="molecule type" value="Genomic_DNA"/>
</dbReference>
<organism evidence="1 2">
    <name type="scientific">[Candida] subhashii</name>
    <dbReference type="NCBI Taxonomy" id="561895"/>
    <lineage>
        <taxon>Eukaryota</taxon>
        <taxon>Fungi</taxon>
        <taxon>Dikarya</taxon>
        <taxon>Ascomycota</taxon>
        <taxon>Saccharomycotina</taxon>
        <taxon>Pichiomycetes</taxon>
        <taxon>Debaryomycetaceae</taxon>
        <taxon>Spathaspora</taxon>
    </lineage>
</organism>
<keyword evidence="2" id="KW-1185">Reference proteome</keyword>
<evidence type="ECO:0000313" key="1">
    <source>
        <dbReference type="EMBL" id="KAG7666399.1"/>
    </source>
</evidence>
<dbReference type="GeneID" id="73466874"/>
<dbReference type="SMART" id="SM00384">
    <property type="entry name" value="AT_hook"/>
    <property type="match status" value="2"/>
</dbReference>